<comment type="caution">
    <text evidence="1">The sequence shown here is derived from an EMBL/GenBank/DDBJ whole genome shotgun (WGS) entry which is preliminary data.</text>
</comment>
<gene>
    <name evidence="1" type="ORF">OLEA9_A102899</name>
</gene>
<evidence type="ECO:0000313" key="2">
    <source>
        <dbReference type="Proteomes" id="UP000594638"/>
    </source>
</evidence>
<sequence length="126" mass="14108">MKEFGLDPAKVVATIKYILNSDLPPITIKSDNNVLSYIVLKDMNRDPTKYPIHIEVTTTHSTKQPIAVSVDVQSNEHGFSLIDMSLDICGAIVDPSSDKFEHEVTIVAVAKAREVEERKVFITRRL</sequence>
<reference evidence="1 2" key="1">
    <citation type="submission" date="2019-12" db="EMBL/GenBank/DDBJ databases">
        <authorList>
            <person name="Alioto T."/>
            <person name="Alioto T."/>
            <person name="Gomez Garrido J."/>
        </authorList>
    </citation>
    <scope>NUCLEOTIDE SEQUENCE [LARGE SCALE GENOMIC DNA]</scope>
</reference>
<proteinExistence type="predicted"/>
<organism evidence="1 2">
    <name type="scientific">Olea europaea subsp. europaea</name>
    <dbReference type="NCBI Taxonomy" id="158383"/>
    <lineage>
        <taxon>Eukaryota</taxon>
        <taxon>Viridiplantae</taxon>
        <taxon>Streptophyta</taxon>
        <taxon>Embryophyta</taxon>
        <taxon>Tracheophyta</taxon>
        <taxon>Spermatophyta</taxon>
        <taxon>Magnoliopsida</taxon>
        <taxon>eudicotyledons</taxon>
        <taxon>Gunneridae</taxon>
        <taxon>Pentapetalae</taxon>
        <taxon>asterids</taxon>
        <taxon>lamiids</taxon>
        <taxon>Lamiales</taxon>
        <taxon>Oleaceae</taxon>
        <taxon>Oleeae</taxon>
        <taxon>Olea</taxon>
    </lineage>
</organism>
<evidence type="ECO:0000313" key="1">
    <source>
        <dbReference type="EMBL" id="CAA2977516.1"/>
    </source>
</evidence>
<dbReference type="Proteomes" id="UP000594638">
    <property type="component" value="Unassembled WGS sequence"/>
</dbReference>
<dbReference type="EMBL" id="CACTIH010003610">
    <property type="protein sequence ID" value="CAA2977516.1"/>
    <property type="molecule type" value="Genomic_DNA"/>
</dbReference>
<name>A0A8S0REN1_OLEEU</name>
<accession>A0A8S0REN1</accession>
<dbReference type="AlphaFoldDB" id="A0A8S0REN1"/>
<protein>
    <submittedName>
        <fullName evidence="1">Uncharacterized protein</fullName>
    </submittedName>
</protein>
<keyword evidence="2" id="KW-1185">Reference proteome</keyword>
<dbReference type="Gramene" id="OE9A102899T1">
    <property type="protein sequence ID" value="OE9A102899C1"/>
    <property type="gene ID" value="OE9A102899"/>
</dbReference>